<name>K3W9P5_GLOUD</name>
<dbReference type="InParanoid" id="K3W9P5"/>
<evidence type="ECO:0000313" key="2">
    <source>
        <dbReference type="Proteomes" id="UP000019132"/>
    </source>
</evidence>
<protein>
    <submittedName>
        <fullName evidence="1">Uncharacterized protein</fullName>
    </submittedName>
</protein>
<dbReference type="AlphaFoldDB" id="K3W9P5"/>
<keyword evidence="2" id="KW-1185">Reference proteome</keyword>
<dbReference type="VEuPathDB" id="FungiDB:PYU1_G001685"/>
<dbReference type="EMBL" id="GL376626">
    <property type="status" value="NOT_ANNOTATED_CDS"/>
    <property type="molecule type" value="Genomic_DNA"/>
</dbReference>
<dbReference type="HOGENOM" id="CLU_064416_0_0_1"/>
<proteinExistence type="predicted"/>
<organism evidence="1 2">
    <name type="scientific">Globisporangium ultimum (strain ATCC 200006 / CBS 805.95 / DAOM BR144)</name>
    <name type="common">Pythium ultimum</name>
    <dbReference type="NCBI Taxonomy" id="431595"/>
    <lineage>
        <taxon>Eukaryota</taxon>
        <taxon>Sar</taxon>
        <taxon>Stramenopiles</taxon>
        <taxon>Oomycota</taxon>
        <taxon>Peronosporomycetes</taxon>
        <taxon>Pythiales</taxon>
        <taxon>Pythiaceae</taxon>
        <taxon>Globisporangium</taxon>
    </lineage>
</organism>
<reference evidence="2" key="1">
    <citation type="journal article" date="2010" name="Genome Biol.">
        <title>Genome sequence of the necrotrophic plant pathogen Pythium ultimum reveals original pathogenicity mechanisms and effector repertoire.</title>
        <authorList>
            <person name="Levesque C.A."/>
            <person name="Brouwer H."/>
            <person name="Cano L."/>
            <person name="Hamilton J.P."/>
            <person name="Holt C."/>
            <person name="Huitema E."/>
            <person name="Raffaele S."/>
            <person name="Robideau G.P."/>
            <person name="Thines M."/>
            <person name="Win J."/>
            <person name="Zerillo M.M."/>
            <person name="Beakes G.W."/>
            <person name="Boore J.L."/>
            <person name="Busam D."/>
            <person name="Dumas B."/>
            <person name="Ferriera S."/>
            <person name="Fuerstenberg S.I."/>
            <person name="Gachon C.M."/>
            <person name="Gaulin E."/>
            <person name="Govers F."/>
            <person name="Grenville-Briggs L."/>
            <person name="Horner N."/>
            <person name="Hostetler J."/>
            <person name="Jiang R.H."/>
            <person name="Johnson J."/>
            <person name="Krajaejun T."/>
            <person name="Lin H."/>
            <person name="Meijer H.J."/>
            <person name="Moore B."/>
            <person name="Morris P."/>
            <person name="Phuntmart V."/>
            <person name="Puiu D."/>
            <person name="Shetty J."/>
            <person name="Stajich J.E."/>
            <person name="Tripathy S."/>
            <person name="Wawra S."/>
            <person name="van West P."/>
            <person name="Whitty B.R."/>
            <person name="Coutinho P.M."/>
            <person name="Henrissat B."/>
            <person name="Martin F."/>
            <person name="Thomas P.D."/>
            <person name="Tyler B.M."/>
            <person name="De Vries R.P."/>
            <person name="Kamoun S."/>
            <person name="Yandell M."/>
            <person name="Tisserat N."/>
            <person name="Buell C.R."/>
        </authorList>
    </citation>
    <scope>NUCLEOTIDE SEQUENCE</scope>
    <source>
        <strain evidence="2">DAOM:BR144</strain>
    </source>
</reference>
<dbReference type="EnsemblProtists" id="PYU1_T001686">
    <property type="protein sequence ID" value="PYU1_T001686"/>
    <property type="gene ID" value="PYU1_G001685"/>
</dbReference>
<accession>K3W9P5</accession>
<reference evidence="1" key="3">
    <citation type="submission" date="2015-02" db="UniProtKB">
        <authorList>
            <consortium name="EnsemblProtists"/>
        </authorList>
    </citation>
    <scope>IDENTIFICATION</scope>
    <source>
        <strain evidence="1">DAOM BR144</strain>
    </source>
</reference>
<evidence type="ECO:0000313" key="1">
    <source>
        <dbReference type="EnsemblProtists" id="PYU1_T001686"/>
    </source>
</evidence>
<dbReference type="Proteomes" id="UP000019132">
    <property type="component" value="Unassembled WGS sequence"/>
</dbReference>
<reference evidence="2" key="2">
    <citation type="submission" date="2010-04" db="EMBL/GenBank/DDBJ databases">
        <authorList>
            <person name="Buell R."/>
            <person name="Hamilton J."/>
            <person name="Hostetler J."/>
        </authorList>
    </citation>
    <scope>NUCLEOTIDE SEQUENCE [LARGE SCALE GENOMIC DNA]</scope>
    <source>
        <strain evidence="2">DAOM:BR144</strain>
    </source>
</reference>
<sequence length="249" mass="28019">MQKKMAMFVKDGVQADTFRGLVIPIAHRMSSEDKLNTEAEESLRDCAGSSTAEPQPLSKFGAHWESIAVVGYGHGCTSSCALCTSCVDAVCRYREETEVFTKRFEELLIRQEDIWEQAGWSEADICELAFSFQQAYFQNEPFYNTYVAALDDSGILRYLCQQGRYALPKSLSKYDLPCNGEDLGALSAHFRESCRIFYQPLKEFMRNATIRDVNRFLVAPQNNTERGVKALDVVVGFAPHTIIGIYVAT</sequence>
<dbReference type="eggNOG" id="ENOG502RX4J">
    <property type="taxonomic scope" value="Eukaryota"/>
</dbReference>